<keyword evidence="4" id="KW-1185">Reference proteome</keyword>
<proteinExistence type="predicted"/>
<feature type="compositionally biased region" description="Low complexity" evidence="2">
    <location>
        <begin position="84"/>
        <end position="95"/>
    </location>
</feature>
<evidence type="ECO:0000313" key="3">
    <source>
        <dbReference type="EMBL" id="OAZ41465.1"/>
    </source>
</evidence>
<dbReference type="Proteomes" id="UP000093918">
    <property type="component" value="Unassembled WGS sequence"/>
</dbReference>
<comment type="caution">
    <text evidence="3">The sequence shown here is derived from an EMBL/GenBank/DDBJ whole genome shotgun (WGS) entry which is preliminary data.</text>
</comment>
<gene>
    <name evidence="3" type="ORF">A9Z40_01960</name>
</gene>
<evidence type="ECO:0000256" key="1">
    <source>
        <dbReference type="SAM" id="Coils"/>
    </source>
</evidence>
<feature type="region of interest" description="Disordered" evidence="2">
    <location>
        <begin position="71"/>
        <end position="106"/>
    </location>
</feature>
<accession>A0ABX2WJH1</accession>
<feature type="coiled-coil region" evidence="1">
    <location>
        <begin position="24"/>
        <end position="54"/>
    </location>
</feature>
<evidence type="ECO:0000313" key="4">
    <source>
        <dbReference type="Proteomes" id="UP000093918"/>
    </source>
</evidence>
<keyword evidence="1" id="KW-0175">Coiled coil</keyword>
<evidence type="ECO:0000256" key="2">
    <source>
        <dbReference type="SAM" id="MobiDB-lite"/>
    </source>
</evidence>
<sequence>MVSSMERNIREFVDAQVSEKIAKGEALADRMKTAEDAAAALEEASREVTAARREALAAGWTENELKRLGLAPARAARARKRTTKPAPAAPNNDAAGGVNEEHPYGQ</sequence>
<reference evidence="4" key="1">
    <citation type="submission" date="2016-06" db="EMBL/GenBank/DDBJ databases">
        <title>Genome sequencing of cellulolytic organisms.</title>
        <authorList>
            <person name="Bohra V."/>
            <person name="Dafale N.A."/>
            <person name="Purohit H.J."/>
        </authorList>
    </citation>
    <scope>NUCLEOTIDE SEQUENCE [LARGE SCALE GENOMIC DNA]</scope>
    <source>
        <strain evidence="4">ND21</strain>
    </source>
</reference>
<name>A0ABX2WJH1_9MICO</name>
<dbReference type="EMBL" id="LZEM01000016">
    <property type="protein sequence ID" value="OAZ41465.1"/>
    <property type="molecule type" value="Genomic_DNA"/>
</dbReference>
<organism evidence="3 4">
    <name type="scientific">Microbacterium arborescens</name>
    <dbReference type="NCBI Taxonomy" id="33883"/>
    <lineage>
        <taxon>Bacteria</taxon>
        <taxon>Bacillati</taxon>
        <taxon>Actinomycetota</taxon>
        <taxon>Actinomycetes</taxon>
        <taxon>Micrococcales</taxon>
        <taxon>Microbacteriaceae</taxon>
        <taxon>Microbacterium</taxon>
    </lineage>
</organism>
<protein>
    <submittedName>
        <fullName evidence="3">Uncharacterized protein</fullName>
    </submittedName>
</protein>